<comment type="caution">
    <text evidence="5">The sequence shown here is derived from an EMBL/GenBank/DDBJ whole genome shotgun (WGS) entry which is preliminary data.</text>
</comment>
<name>A0A8S1ERK5_9PELO</name>
<evidence type="ECO:0000256" key="3">
    <source>
        <dbReference type="SAM" id="MobiDB-lite"/>
    </source>
</evidence>
<evidence type="ECO:0000256" key="1">
    <source>
        <dbReference type="ARBA" id="ARBA00007057"/>
    </source>
</evidence>
<dbReference type="GO" id="GO:0031047">
    <property type="term" value="P:regulatory ncRNA-mediated gene silencing"/>
    <property type="evidence" value="ECO:0007669"/>
    <property type="project" value="UniProtKB-KW"/>
</dbReference>
<reference evidence="5 6" key="1">
    <citation type="submission" date="2020-04" db="EMBL/GenBank/DDBJ databases">
        <authorList>
            <person name="Laetsch R D."/>
            <person name="Stevens L."/>
            <person name="Kumar S."/>
            <person name="Blaxter L. M."/>
        </authorList>
    </citation>
    <scope>NUCLEOTIDE SEQUENCE [LARGE SCALE GENOMIC DNA]</scope>
</reference>
<dbReference type="OrthoDB" id="24555at2759"/>
<feature type="compositionally biased region" description="Polar residues" evidence="3">
    <location>
        <begin position="71"/>
        <end position="80"/>
    </location>
</feature>
<dbReference type="GO" id="GO:0060964">
    <property type="term" value="P:regulation of miRNA-mediated gene silencing"/>
    <property type="evidence" value="ECO:0007669"/>
    <property type="project" value="InterPro"/>
</dbReference>
<evidence type="ECO:0000259" key="4">
    <source>
        <dbReference type="Pfam" id="PF13017"/>
    </source>
</evidence>
<feature type="region of interest" description="Disordered" evidence="3">
    <location>
        <begin position="1"/>
        <end position="80"/>
    </location>
</feature>
<organism evidence="5 6">
    <name type="scientific">Caenorhabditis bovis</name>
    <dbReference type="NCBI Taxonomy" id="2654633"/>
    <lineage>
        <taxon>Eukaryota</taxon>
        <taxon>Metazoa</taxon>
        <taxon>Ecdysozoa</taxon>
        <taxon>Nematoda</taxon>
        <taxon>Chromadorea</taxon>
        <taxon>Rhabditida</taxon>
        <taxon>Rhabditina</taxon>
        <taxon>Rhabditomorpha</taxon>
        <taxon>Rhabditoidea</taxon>
        <taxon>Rhabditidae</taxon>
        <taxon>Peloderinae</taxon>
        <taxon>Caenorhabditis</taxon>
    </lineage>
</organism>
<dbReference type="EMBL" id="CADEPM010000003">
    <property type="protein sequence ID" value="CAB3403507.1"/>
    <property type="molecule type" value="Genomic_DNA"/>
</dbReference>
<keyword evidence="2" id="KW-0943">RNA-mediated gene silencing</keyword>
<evidence type="ECO:0000256" key="2">
    <source>
        <dbReference type="ARBA" id="ARBA00023158"/>
    </source>
</evidence>
<feature type="domain" description="Maelstrom" evidence="4">
    <location>
        <begin position="330"/>
        <end position="577"/>
    </location>
</feature>
<gene>
    <name evidence="5" type="ORF">CBOVIS_LOCUS5973</name>
</gene>
<dbReference type="Pfam" id="PF13017">
    <property type="entry name" value="Maelstrom"/>
    <property type="match status" value="1"/>
</dbReference>
<dbReference type="InterPro" id="IPR024970">
    <property type="entry name" value="Maelstrom"/>
</dbReference>
<dbReference type="Proteomes" id="UP000494206">
    <property type="component" value="Unassembled WGS sequence"/>
</dbReference>
<protein>
    <recommendedName>
        <fullName evidence="4">Maelstrom domain-containing protein</fullName>
    </recommendedName>
</protein>
<proteinExistence type="inferred from homology"/>
<accession>A0A8S1ERK5</accession>
<keyword evidence="6" id="KW-1185">Reference proteome</keyword>
<evidence type="ECO:0000313" key="5">
    <source>
        <dbReference type="EMBL" id="CAB3403507.1"/>
    </source>
</evidence>
<dbReference type="AlphaFoldDB" id="A0A8S1ERK5"/>
<sequence length="589" mass="67489">MRKQLNRPNQAARKQMPDLTTEIFDSTQIRKNNSRGSSANMSTANEGELEHNEELDQASQPQLTAPPPSPETSSRPNVSANSTMWNQRWDQEATLYTNQPQFEEFTPVTSLRPDRLPNPFANRRRFTMDPFAYSRMSSGFDGLHDMSDELAEIGLEPNVPLAPVIRPEVMLPAWWKTRSFSSASCYYPQNAKSQSCHQRILGGPANSLEDIDAFLAANSQHSRRSDIMSKKERWARIKARKKILRRPVEDEYFNDADEEEEIMNGRGVMLNQIIQQGTSGQYEDADLLRKYRRDVAYIKEVLMAEVDGNVDRIRELRFLIASVQTYGNIDGQCMMAELAMNEFTLFAGVLERFHAIVGPWSPDTEIQRRRASRHAFETHKIPLQHNLATMSMPKLIEEILGRSEPSIAYRQGVKVGLYSDTCDEQFRVQLNIKNTFKDPAMIVDVNERRFILVLQNELDLMVDSMKHLAETVELPYEGFPANRDRYVIVEAFVEAIAEIIGESIGPDTMRWFGILGQKVSEDSTTPWERNVELHCNRHSEQKNDFCAQVTVCRATFIILHVLGSFFRRYHLRKIPSNLSTTLSQSNTKA</sequence>
<feature type="compositionally biased region" description="Polar residues" evidence="3">
    <location>
        <begin position="23"/>
        <end position="45"/>
    </location>
</feature>
<comment type="similarity">
    <text evidence="1">Belongs to the maelstrom family.</text>
</comment>
<evidence type="ECO:0000313" key="6">
    <source>
        <dbReference type="Proteomes" id="UP000494206"/>
    </source>
</evidence>